<dbReference type="SMART" id="SM00331">
    <property type="entry name" value="PP2C_SIG"/>
    <property type="match status" value="1"/>
</dbReference>
<dbReference type="Pfam" id="PF07228">
    <property type="entry name" value="SpoIIE"/>
    <property type="match status" value="1"/>
</dbReference>
<dbReference type="eggNOG" id="COG2208">
    <property type="taxonomic scope" value="Bacteria"/>
</dbReference>
<dbReference type="PANTHER" id="PTHR43156:SF2">
    <property type="entry name" value="STAGE II SPORULATION PROTEIN E"/>
    <property type="match status" value="1"/>
</dbReference>
<organism evidence="2 3">
    <name type="scientific">Mucispirillum schaedleri ASF457</name>
    <dbReference type="NCBI Taxonomy" id="1379858"/>
    <lineage>
        <taxon>Bacteria</taxon>
        <taxon>Pseudomonadati</taxon>
        <taxon>Deferribacterota</taxon>
        <taxon>Deferribacteres</taxon>
        <taxon>Deferribacterales</taxon>
        <taxon>Mucispirillaceae</taxon>
        <taxon>Mucispirillum</taxon>
    </lineage>
</organism>
<dbReference type="PANTHER" id="PTHR43156">
    <property type="entry name" value="STAGE II SPORULATION PROTEIN E-RELATED"/>
    <property type="match status" value="1"/>
</dbReference>
<reference evidence="2" key="2">
    <citation type="submission" date="2022-05" db="EMBL/GenBank/DDBJ databases">
        <authorList>
            <person name="Proctor A.L."/>
            <person name="Phillips G.J."/>
            <person name="Wannemuehler M.J."/>
        </authorList>
    </citation>
    <scope>NUCLEOTIDE SEQUENCE</scope>
    <source>
        <strain evidence="2">ASF457</strain>
    </source>
</reference>
<reference evidence="2" key="1">
    <citation type="journal article" date="2014" name="Genome Announc.">
        <title>Draft genome sequences of the altered schaedler flora, a defined bacterial community from gnotobiotic mice.</title>
        <authorList>
            <person name="Wannemuehler M.J."/>
            <person name="Overstreet A.M."/>
            <person name="Ward D.V."/>
            <person name="Phillips G.J."/>
        </authorList>
    </citation>
    <scope>NUCLEOTIDE SEQUENCE</scope>
    <source>
        <strain evidence="2">ASF457</strain>
    </source>
</reference>
<dbReference type="InterPro" id="IPR036457">
    <property type="entry name" value="PPM-type-like_dom_sf"/>
</dbReference>
<dbReference type="RefSeq" id="WP_023275318.1">
    <property type="nucleotide sequence ID" value="NZ_CP097562.1"/>
</dbReference>
<protein>
    <submittedName>
        <fullName evidence="2">Uncharacterized protein</fullName>
    </submittedName>
</protein>
<evidence type="ECO:0000313" key="3">
    <source>
        <dbReference type="Proteomes" id="UP000017429"/>
    </source>
</evidence>
<sequence length="525" mass="60106">MAANDNNILDLLNIVSSDSTEDFIKHINEFFIKRSITDCHIWDVIGNICEPCQYIHPDDYATFDIYELGFKEDEVFLKNINLDISYFDYNYHIDSAIFFSYNSRITHIITFETPLPEDLEAKIKIAAPYFGKRSVELFSKERQMDLYINYQKKVDFVKRASIIFMCLEIEETISMSLSFFMDVFSADVVCAVYKNEFHGIGVNEEDLIENITIHDMPLKDYLININETIFVENEVISSKFNIKNAFFIYDESSGLRFALFNIIVDIVPDKDFCSLVSSIISIAVENALNHEALTKFKIEETEIAHTAEILNKFVKCNVQLENNDNIYGISYPARNAGGDFVNLMQMGNDYIFCVTDVCGKGYSAAVLTVVLSVFMSHFKSADELTAKVTNLNQFLISKNFDDRFITAFFGVYHSNTKELEYISCGHDPAAVLSKNNKIEYMTSDYMPMGIMLEDYKSKSIKIEDNSIIFIYTDGLIEYSSLDDLLCLVNALSDKKSKDIAESLYKELVADTSLQKDDFTCLIMKI</sequence>
<dbReference type="OrthoDB" id="9802500at2"/>
<dbReference type="Gene3D" id="3.60.40.10">
    <property type="entry name" value="PPM-type phosphatase domain"/>
    <property type="match status" value="1"/>
</dbReference>
<accession>V2RMD0</accession>
<keyword evidence="1" id="KW-0378">Hydrolase</keyword>
<dbReference type="EMBL" id="CP097562">
    <property type="protein sequence ID" value="USF23948.1"/>
    <property type="molecule type" value="Genomic_DNA"/>
</dbReference>
<keyword evidence="3" id="KW-1185">Reference proteome</keyword>
<dbReference type="Proteomes" id="UP000017429">
    <property type="component" value="Chromosome"/>
</dbReference>
<dbReference type="KEGG" id="msch:N508_001021"/>
<name>V2RMD0_9BACT</name>
<dbReference type="InterPro" id="IPR001932">
    <property type="entry name" value="PPM-type_phosphatase-like_dom"/>
</dbReference>
<dbReference type="GO" id="GO:0016791">
    <property type="term" value="F:phosphatase activity"/>
    <property type="evidence" value="ECO:0007669"/>
    <property type="project" value="TreeGrafter"/>
</dbReference>
<dbReference type="SUPFAM" id="SSF81606">
    <property type="entry name" value="PP2C-like"/>
    <property type="match status" value="1"/>
</dbReference>
<reference evidence="2" key="3">
    <citation type="submission" date="2022-06" db="EMBL/GenBank/DDBJ databases">
        <title>Resources to Facilitate Use of the Altered Schaedler Flora (ASF) Mouse Model to Study Microbiome Function.</title>
        <authorList>
            <person name="Proctor A."/>
            <person name="Parvinroo S."/>
            <person name="Richie T."/>
            <person name="Jia X."/>
            <person name="Lee S.T.M."/>
            <person name="Karp P.D."/>
            <person name="Paley S."/>
            <person name="Kostic A.D."/>
            <person name="Pierre J.F."/>
            <person name="Wannemuehler M.J."/>
            <person name="Phillips G.J."/>
        </authorList>
    </citation>
    <scope>NUCLEOTIDE SEQUENCE</scope>
    <source>
        <strain evidence="2">ASF457</strain>
    </source>
</reference>
<proteinExistence type="predicted"/>
<evidence type="ECO:0000313" key="2">
    <source>
        <dbReference type="EMBL" id="USF23948.1"/>
    </source>
</evidence>
<gene>
    <name evidence="2" type="ORF">N508_001021</name>
</gene>
<evidence type="ECO:0000256" key="1">
    <source>
        <dbReference type="ARBA" id="ARBA00022801"/>
    </source>
</evidence>
<dbReference type="AlphaFoldDB" id="V2RMD0"/>
<dbReference type="InterPro" id="IPR052016">
    <property type="entry name" value="Bact_Sigma-Reg"/>
</dbReference>